<name>A0A9D1S366_9FIRM</name>
<protein>
    <submittedName>
        <fullName evidence="2">DNA binding domain-containing protein</fullName>
    </submittedName>
</protein>
<organism evidence="2 3">
    <name type="scientific">Candidatus Alloenteromonas pullicola</name>
    <dbReference type="NCBI Taxonomy" id="2840784"/>
    <lineage>
        <taxon>Bacteria</taxon>
        <taxon>Bacillati</taxon>
        <taxon>Bacillota</taxon>
        <taxon>Bacillota incertae sedis</taxon>
        <taxon>Candidatus Alloenteromonas</taxon>
    </lineage>
</organism>
<dbReference type="InterPro" id="IPR038461">
    <property type="entry name" value="Schlafen_AlbA_2_dom_sf"/>
</dbReference>
<evidence type="ECO:0000259" key="1">
    <source>
        <dbReference type="Pfam" id="PF04326"/>
    </source>
</evidence>
<proteinExistence type="predicted"/>
<dbReference type="EMBL" id="DVMV01000034">
    <property type="protein sequence ID" value="HIU45485.1"/>
    <property type="molecule type" value="Genomic_DNA"/>
</dbReference>
<dbReference type="InterPro" id="IPR007421">
    <property type="entry name" value="Schlafen_AlbA_2_dom"/>
</dbReference>
<reference evidence="2" key="2">
    <citation type="journal article" date="2021" name="PeerJ">
        <title>Extensive microbial diversity within the chicken gut microbiome revealed by metagenomics and culture.</title>
        <authorList>
            <person name="Gilroy R."/>
            <person name="Ravi A."/>
            <person name="Getino M."/>
            <person name="Pursley I."/>
            <person name="Horton D.L."/>
            <person name="Alikhan N.F."/>
            <person name="Baker D."/>
            <person name="Gharbi K."/>
            <person name="Hall N."/>
            <person name="Watson M."/>
            <person name="Adriaenssens E.M."/>
            <person name="Foster-Nyarko E."/>
            <person name="Jarju S."/>
            <person name="Secka A."/>
            <person name="Antonio M."/>
            <person name="Oren A."/>
            <person name="Chaudhuri R.R."/>
            <person name="La Ragione R."/>
            <person name="Hildebrand F."/>
            <person name="Pallen M.J."/>
        </authorList>
    </citation>
    <scope>NUCLEOTIDE SEQUENCE</scope>
    <source>
        <strain evidence="2">ChiGjej1B1-22543</strain>
    </source>
</reference>
<dbReference type="Pfam" id="PF04326">
    <property type="entry name" value="SLFN_AlbA_2"/>
    <property type="match status" value="1"/>
</dbReference>
<evidence type="ECO:0000313" key="3">
    <source>
        <dbReference type="Proteomes" id="UP000824070"/>
    </source>
</evidence>
<dbReference type="PANTHER" id="PTHR30595">
    <property type="entry name" value="GLPR-RELATED TRANSCRIPTIONAL REPRESSOR"/>
    <property type="match status" value="1"/>
</dbReference>
<dbReference type="PANTHER" id="PTHR30595:SF6">
    <property type="entry name" value="SCHLAFEN ALBA-2 DOMAIN-CONTAINING PROTEIN"/>
    <property type="match status" value="1"/>
</dbReference>
<sequence>MYIEELIPGINLETGNIEFKEILKEGKKPGESGGYFEIGWLKELAAFANTTGGTMFVGVKNDTHEVNPLDHEAFDKIVQLINRQTKQHVEPEIPYRISPIAVPGYTPARYVMRIDVKRSSYAPITVKFKDTGTIYVRKFGLTSVATSEEIRNLVLDSENIHFDAAVTQTQYRKQDFSLFEAYFKKANGRELSEKELFSIGFISEDGKLSKGAMLFQDGFESDKTLVVCSEYKGISKGDNATYATKSIKANLLREYEDIIDFIGERSADGYIKVFGGQEKLISFPPRSLQEAIINALAHRNYFMDGSQIEINRFADRLEIVSPGSLPGLRQLNEETNLSSIPPIRRNEVICAAFSLLKLMEKRGSGFDKIEEDYAPYGEKFAPMASSSSDFFALTLPDLAFKEGLISKNQSPAIYPDVELSGKKDLAILSYCYPKPRSAAEIAKQLGITPSSYFRQKVLERLCQSQHLIKIEKGPTTLYSTNRERVHLAYF</sequence>
<gene>
    <name evidence="2" type="ORF">IAC52_04225</name>
</gene>
<comment type="caution">
    <text evidence="2">The sequence shown here is derived from an EMBL/GenBank/DDBJ whole genome shotgun (WGS) entry which is preliminary data.</text>
</comment>
<dbReference type="Proteomes" id="UP000824070">
    <property type="component" value="Unassembled WGS sequence"/>
</dbReference>
<dbReference type="CDD" id="cd00090">
    <property type="entry name" value="HTH_ARSR"/>
    <property type="match status" value="1"/>
</dbReference>
<dbReference type="InterPro" id="IPR038475">
    <property type="entry name" value="RecG_C_sf"/>
</dbReference>
<dbReference type="Gene3D" id="3.30.950.30">
    <property type="entry name" value="Schlafen, AAA domain"/>
    <property type="match status" value="1"/>
</dbReference>
<dbReference type="Gene3D" id="3.30.565.60">
    <property type="match status" value="1"/>
</dbReference>
<dbReference type="Pfam" id="PF13749">
    <property type="entry name" value="HATPase_c_4"/>
    <property type="match status" value="1"/>
</dbReference>
<dbReference type="AlphaFoldDB" id="A0A9D1S366"/>
<evidence type="ECO:0000313" key="2">
    <source>
        <dbReference type="EMBL" id="HIU45485.1"/>
    </source>
</evidence>
<feature type="domain" description="Schlafen AlbA-2" evidence="1">
    <location>
        <begin position="13"/>
        <end position="138"/>
    </location>
</feature>
<dbReference type="InterPro" id="IPR011991">
    <property type="entry name" value="ArsR-like_HTH"/>
</dbReference>
<accession>A0A9D1S366</accession>
<reference evidence="2" key="1">
    <citation type="submission" date="2020-10" db="EMBL/GenBank/DDBJ databases">
        <authorList>
            <person name="Gilroy R."/>
        </authorList>
    </citation>
    <scope>NUCLEOTIDE SEQUENCE</scope>
    <source>
        <strain evidence="2">ChiGjej1B1-22543</strain>
    </source>
</reference>